<dbReference type="EMBL" id="MT394512">
    <property type="protein sequence ID" value="UOF70312.1"/>
    <property type="molecule type" value="Genomic_DNA"/>
</dbReference>
<protein>
    <submittedName>
        <fullName evidence="2">ATP synthase F0 subunit 8</fullName>
    </submittedName>
</protein>
<dbReference type="GeneID" id="71887217"/>
<accession>A0A8T9JC09</accession>
<keyword evidence="1" id="KW-0472">Membrane</keyword>
<organism evidence="2">
    <name type="scientific">Macrolenostreptus orestes</name>
    <dbReference type="NCBI Taxonomy" id="2931673"/>
    <lineage>
        <taxon>Eukaryota</taxon>
        <taxon>Metazoa</taxon>
        <taxon>Ecdysozoa</taxon>
        <taxon>Arthropoda</taxon>
        <taxon>Myriapoda</taxon>
        <taxon>Diplopoda</taxon>
        <taxon>Helminthomorpha</taxon>
        <taxon>Spirostreptida</taxon>
        <taxon>Spirostreptidae</taxon>
        <taxon>Macrolenostreptus</taxon>
    </lineage>
</organism>
<feature type="transmembrane region" description="Helical" evidence="1">
    <location>
        <begin position="12"/>
        <end position="31"/>
    </location>
</feature>
<dbReference type="RefSeq" id="YP_010352907.1">
    <property type="nucleotide sequence ID" value="NC_062682.1"/>
</dbReference>
<dbReference type="CTD" id="4509"/>
<dbReference type="AlphaFoldDB" id="A0A8T9JC09"/>
<sequence>MPQMFPMNWTLMFLIFVMTYLLTNIFINYIYKQQPMLHQPSLTKPASTWKW</sequence>
<name>A0A8T9JC09_9MYRI</name>
<geneLocation type="mitochondrion" evidence="2"/>
<keyword evidence="1" id="KW-0812">Transmembrane</keyword>
<keyword evidence="2" id="KW-0496">Mitochondrion</keyword>
<proteinExistence type="predicted"/>
<evidence type="ECO:0000256" key="1">
    <source>
        <dbReference type="SAM" id="Phobius"/>
    </source>
</evidence>
<keyword evidence="1" id="KW-1133">Transmembrane helix</keyword>
<evidence type="ECO:0000313" key="2">
    <source>
        <dbReference type="EMBL" id="UOF70312.1"/>
    </source>
</evidence>
<reference evidence="2" key="1">
    <citation type="submission" date="2020-04" db="EMBL/GenBank/DDBJ databases">
        <title>Complete mitochondrial genomes from museum specimens uncover millipede evolution in the Eastern Arc Mountains.</title>
        <authorList>
            <person name="Margaryan A."/>
        </authorList>
    </citation>
    <scope>NUCLEOTIDE SEQUENCE</scope>
</reference>
<gene>
    <name evidence="2" type="primary">ATP8</name>
</gene>